<comment type="similarity">
    <text evidence="2">Belongs to the peptidase M35 family.</text>
</comment>
<dbReference type="InterPro" id="IPR029463">
    <property type="entry name" value="Lys_MEP"/>
</dbReference>
<keyword evidence="11" id="KW-1185">Reference proteome</keyword>
<feature type="domain" description="Lysine-specific metallo-endopeptidase" evidence="9">
    <location>
        <begin position="48"/>
        <end position="193"/>
    </location>
</feature>
<dbReference type="STRING" id="390270.SAMN04488005_1261"/>
<dbReference type="Pfam" id="PF14521">
    <property type="entry name" value="Aspzincin_M35"/>
    <property type="match status" value="1"/>
</dbReference>
<evidence type="ECO:0000256" key="3">
    <source>
        <dbReference type="ARBA" id="ARBA00022670"/>
    </source>
</evidence>
<keyword evidence="5" id="KW-0378">Hydrolase</keyword>
<comment type="cofactor">
    <cofactor evidence="1">
        <name>Zn(2+)</name>
        <dbReference type="ChEBI" id="CHEBI:29105"/>
    </cofactor>
</comment>
<dbReference type="GO" id="GO:0046872">
    <property type="term" value="F:metal ion binding"/>
    <property type="evidence" value="ECO:0007669"/>
    <property type="project" value="UniProtKB-KW"/>
</dbReference>
<evidence type="ECO:0000256" key="4">
    <source>
        <dbReference type="ARBA" id="ARBA00022723"/>
    </source>
</evidence>
<dbReference type="Gene3D" id="3.40.390.10">
    <property type="entry name" value="Collagenase (Catalytic Domain)"/>
    <property type="match status" value="1"/>
</dbReference>
<dbReference type="SMART" id="SM01351">
    <property type="entry name" value="Aspzincin_M35"/>
    <property type="match status" value="1"/>
</dbReference>
<dbReference type="SUPFAM" id="SSF55486">
    <property type="entry name" value="Metalloproteases ('zincins'), catalytic domain"/>
    <property type="match status" value="1"/>
</dbReference>
<sequence>MLRICLVVLLILSGNVAVAENFEGCNKEQRNTVETAFRNAKALTLSAATAVGDTPEYERWFGTYSPQNAEIVRANLKSIVSAIRGGNVTAQCDPTGLDGCEGGTYAWVYPNEHYVMHLCPPFFTLPPLTALQPGARRSDNGTREGTIVHELSHFVRVADTDDHCYSRSGCTEMAEYDIRRAIDNADSYQYFTEDTTYYARQLVPGKPSSNN</sequence>
<keyword evidence="3" id="KW-0645">Protease</keyword>
<proteinExistence type="inferred from homology"/>
<evidence type="ECO:0000256" key="8">
    <source>
        <dbReference type="SAM" id="SignalP"/>
    </source>
</evidence>
<dbReference type="EMBL" id="FOYP01000001">
    <property type="protein sequence ID" value="SFR38652.1"/>
    <property type="molecule type" value="Genomic_DNA"/>
</dbReference>
<reference evidence="11" key="1">
    <citation type="submission" date="2016-10" db="EMBL/GenBank/DDBJ databases">
        <authorList>
            <person name="Varghese N."/>
            <person name="Submissions S."/>
        </authorList>
    </citation>
    <scope>NUCLEOTIDE SEQUENCE [LARGE SCALE GENOMIC DNA]</scope>
    <source>
        <strain evidence="11">DSM 26879</strain>
    </source>
</reference>
<evidence type="ECO:0000256" key="5">
    <source>
        <dbReference type="ARBA" id="ARBA00022801"/>
    </source>
</evidence>
<organism evidence="10 11">
    <name type="scientific">Yoonia tamlensis</name>
    <dbReference type="NCBI Taxonomy" id="390270"/>
    <lineage>
        <taxon>Bacteria</taxon>
        <taxon>Pseudomonadati</taxon>
        <taxon>Pseudomonadota</taxon>
        <taxon>Alphaproteobacteria</taxon>
        <taxon>Rhodobacterales</taxon>
        <taxon>Paracoccaceae</taxon>
        <taxon>Yoonia</taxon>
    </lineage>
</organism>
<keyword evidence="7" id="KW-0482">Metalloprotease</keyword>
<dbReference type="CDD" id="cd11006">
    <property type="entry name" value="M35_peptidyl-Lys_like"/>
    <property type="match status" value="1"/>
</dbReference>
<gene>
    <name evidence="10" type="ORF">SAMN04488005_1261</name>
</gene>
<dbReference type="RefSeq" id="WP_090197775.1">
    <property type="nucleotide sequence ID" value="NZ_FOYP01000001.1"/>
</dbReference>
<dbReference type="GO" id="GO:0004222">
    <property type="term" value="F:metalloendopeptidase activity"/>
    <property type="evidence" value="ECO:0007669"/>
    <property type="project" value="InterPro"/>
</dbReference>
<name>A0A1I6G8X1_9RHOB</name>
<keyword evidence="6" id="KW-0862">Zinc</keyword>
<dbReference type="InterPro" id="IPR034106">
    <property type="entry name" value="M35_peptidyl-Lys-like"/>
</dbReference>
<evidence type="ECO:0000313" key="11">
    <source>
        <dbReference type="Proteomes" id="UP000199478"/>
    </source>
</evidence>
<evidence type="ECO:0000256" key="2">
    <source>
        <dbReference type="ARBA" id="ARBA00010279"/>
    </source>
</evidence>
<dbReference type="Proteomes" id="UP000199478">
    <property type="component" value="Unassembled WGS sequence"/>
</dbReference>
<evidence type="ECO:0000256" key="7">
    <source>
        <dbReference type="ARBA" id="ARBA00023049"/>
    </source>
</evidence>
<evidence type="ECO:0000256" key="6">
    <source>
        <dbReference type="ARBA" id="ARBA00022833"/>
    </source>
</evidence>
<dbReference type="OrthoDB" id="7649992at2"/>
<keyword evidence="8" id="KW-0732">Signal</keyword>
<evidence type="ECO:0000256" key="1">
    <source>
        <dbReference type="ARBA" id="ARBA00001947"/>
    </source>
</evidence>
<feature type="signal peptide" evidence="8">
    <location>
        <begin position="1"/>
        <end position="19"/>
    </location>
</feature>
<protein>
    <submittedName>
        <fullName evidence="10">Lysine-specific metallo-endopeptidase</fullName>
    </submittedName>
</protein>
<dbReference type="AlphaFoldDB" id="A0A1I6G8X1"/>
<feature type="chain" id="PRO_5011779746" evidence="8">
    <location>
        <begin position="20"/>
        <end position="211"/>
    </location>
</feature>
<dbReference type="GO" id="GO:0006508">
    <property type="term" value="P:proteolysis"/>
    <property type="evidence" value="ECO:0007669"/>
    <property type="project" value="UniProtKB-KW"/>
</dbReference>
<dbReference type="PANTHER" id="PTHR37016">
    <property type="match status" value="1"/>
</dbReference>
<dbReference type="PANTHER" id="PTHR37016:SF3">
    <property type="entry name" value="NEUTRAL PROTEASE 2-RELATED"/>
    <property type="match status" value="1"/>
</dbReference>
<evidence type="ECO:0000313" key="10">
    <source>
        <dbReference type="EMBL" id="SFR38652.1"/>
    </source>
</evidence>
<evidence type="ECO:0000259" key="9">
    <source>
        <dbReference type="SMART" id="SM01351"/>
    </source>
</evidence>
<dbReference type="InterPro" id="IPR024079">
    <property type="entry name" value="MetalloPept_cat_dom_sf"/>
</dbReference>
<dbReference type="InterPro" id="IPR050414">
    <property type="entry name" value="Fungal_M35_metalloproteases"/>
</dbReference>
<keyword evidence="4" id="KW-0479">Metal-binding</keyword>
<accession>A0A1I6G8X1</accession>